<evidence type="ECO:0000256" key="6">
    <source>
        <dbReference type="SAM" id="SignalP"/>
    </source>
</evidence>
<dbReference type="GO" id="GO:0008270">
    <property type="term" value="F:zinc ion binding"/>
    <property type="evidence" value="ECO:0007669"/>
    <property type="project" value="UniProtKB-KW"/>
</dbReference>
<dbReference type="Gene3D" id="3.60.10.10">
    <property type="entry name" value="Endonuclease/exonuclease/phosphatase"/>
    <property type="match status" value="1"/>
</dbReference>
<dbReference type="GO" id="GO:0031012">
    <property type="term" value="C:extracellular matrix"/>
    <property type="evidence" value="ECO:0007669"/>
    <property type="project" value="TreeGrafter"/>
</dbReference>
<dbReference type="EMBL" id="JAODUO010001969">
    <property type="protein sequence ID" value="KAK2156455.1"/>
    <property type="molecule type" value="Genomic_DNA"/>
</dbReference>
<comment type="caution">
    <text evidence="8">The sequence shown here is derived from an EMBL/GenBank/DDBJ whole genome shotgun (WGS) entry which is preliminary data.</text>
</comment>
<dbReference type="PROSITE" id="PS01359">
    <property type="entry name" value="ZF_PHD_1"/>
    <property type="match status" value="1"/>
</dbReference>
<feature type="region of interest" description="Disordered" evidence="5">
    <location>
        <begin position="179"/>
        <end position="215"/>
    </location>
</feature>
<dbReference type="InterPro" id="IPR019786">
    <property type="entry name" value="Zinc_finger_PHD-type_CS"/>
</dbReference>
<feature type="compositionally biased region" description="Low complexity" evidence="5">
    <location>
        <begin position="193"/>
        <end position="202"/>
    </location>
</feature>
<dbReference type="GO" id="GO:0003824">
    <property type="term" value="F:catalytic activity"/>
    <property type="evidence" value="ECO:0007669"/>
    <property type="project" value="InterPro"/>
</dbReference>
<dbReference type="GO" id="GO:0061343">
    <property type="term" value="P:cell adhesion involved in heart morphogenesis"/>
    <property type="evidence" value="ECO:0007669"/>
    <property type="project" value="TreeGrafter"/>
</dbReference>
<gene>
    <name evidence="8" type="ORF">NP493_1971g00034</name>
</gene>
<feature type="compositionally biased region" description="Polar residues" evidence="5">
    <location>
        <begin position="204"/>
        <end position="215"/>
    </location>
</feature>
<feature type="chain" id="PRO_5042112479" description="PHD-type domain-containing protein" evidence="6">
    <location>
        <begin position="23"/>
        <end position="599"/>
    </location>
</feature>
<evidence type="ECO:0000256" key="2">
    <source>
        <dbReference type="ARBA" id="ARBA00022771"/>
    </source>
</evidence>
<protein>
    <recommendedName>
        <fullName evidence="7">PHD-type domain-containing protein</fullName>
    </recommendedName>
</protein>
<evidence type="ECO:0000256" key="1">
    <source>
        <dbReference type="ARBA" id="ARBA00022723"/>
    </source>
</evidence>
<dbReference type="Pfam" id="PF14529">
    <property type="entry name" value="Exo_endo_phos_2"/>
    <property type="match status" value="1"/>
</dbReference>
<dbReference type="PANTHER" id="PTHR33395">
    <property type="entry name" value="TRANSCRIPTASE, PUTATIVE-RELATED-RELATED"/>
    <property type="match status" value="1"/>
</dbReference>
<dbReference type="SUPFAM" id="SSF56219">
    <property type="entry name" value="DNase I-like"/>
    <property type="match status" value="1"/>
</dbReference>
<feature type="domain" description="PHD-type" evidence="7">
    <location>
        <begin position="80"/>
        <end position="138"/>
    </location>
</feature>
<accession>A0AAD9JPY0</accession>
<dbReference type="SUPFAM" id="SSF57903">
    <property type="entry name" value="FYVE/PHD zinc finger"/>
    <property type="match status" value="1"/>
</dbReference>
<dbReference type="AlphaFoldDB" id="A0AAD9JPY0"/>
<dbReference type="InterPro" id="IPR013083">
    <property type="entry name" value="Znf_RING/FYVE/PHD"/>
</dbReference>
<reference evidence="8" key="1">
    <citation type="journal article" date="2023" name="Mol. Biol. Evol.">
        <title>Third-Generation Sequencing Reveals the Adaptive Role of the Epigenome in Three Deep-Sea Polychaetes.</title>
        <authorList>
            <person name="Perez M."/>
            <person name="Aroh O."/>
            <person name="Sun Y."/>
            <person name="Lan Y."/>
            <person name="Juniper S.K."/>
            <person name="Young C.R."/>
            <person name="Angers B."/>
            <person name="Qian P.Y."/>
        </authorList>
    </citation>
    <scope>NUCLEOTIDE SEQUENCE</scope>
    <source>
        <strain evidence="8">R07B-5</strain>
    </source>
</reference>
<keyword evidence="9" id="KW-1185">Reference proteome</keyword>
<dbReference type="PANTHER" id="PTHR33395:SF22">
    <property type="entry name" value="REVERSE TRANSCRIPTASE DOMAIN-CONTAINING PROTEIN"/>
    <property type="match status" value="1"/>
</dbReference>
<dbReference type="GO" id="GO:0007508">
    <property type="term" value="P:larval heart development"/>
    <property type="evidence" value="ECO:0007669"/>
    <property type="project" value="TreeGrafter"/>
</dbReference>
<evidence type="ECO:0000256" key="5">
    <source>
        <dbReference type="SAM" id="MobiDB-lite"/>
    </source>
</evidence>
<keyword evidence="3" id="KW-0862">Zinc</keyword>
<evidence type="ECO:0000256" key="3">
    <source>
        <dbReference type="ARBA" id="ARBA00022833"/>
    </source>
</evidence>
<proteinExistence type="predicted"/>
<dbReference type="InterPro" id="IPR005135">
    <property type="entry name" value="Endo/exonuclease/phosphatase"/>
</dbReference>
<evidence type="ECO:0000313" key="8">
    <source>
        <dbReference type="EMBL" id="KAK2156455.1"/>
    </source>
</evidence>
<dbReference type="InterPro" id="IPR036691">
    <property type="entry name" value="Endo/exonu/phosph_ase_sf"/>
</dbReference>
<dbReference type="Proteomes" id="UP001209878">
    <property type="component" value="Unassembled WGS sequence"/>
</dbReference>
<dbReference type="InterPro" id="IPR019787">
    <property type="entry name" value="Znf_PHD-finger"/>
</dbReference>
<keyword evidence="6" id="KW-0732">Signal</keyword>
<feature type="signal peptide" evidence="6">
    <location>
        <begin position="1"/>
        <end position="22"/>
    </location>
</feature>
<keyword evidence="2 4" id="KW-0863">Zinc-finger</keyword>
<evidence type="ECO:0000256" key="4">
    <source>
        <dbReference type="PROSITE-ProRule" id="PRU00146"/>
    </source>
</evidence>
<organism evidence="8 9">
    <name type="scientific">Ridgeia piscesae</name>
    <name type="common">Tubeworm</name>
    <dbReference type="NCBI Taxonomy" id="27915"/>
    <lineage>
        <taxon>Eukaryota</taxon>
        <taxon>Metazoa</taxon>
        <taxon>Spiralia</taxon>
        <taxon>Lophotrochozoa</taxon>
        <taxon>Annelida</taxon>
        <taxon>Polychaeta</taxon>
        <taxon>Sedentaria</taxon>
        <taxon>Canalipalpata</taxon>
        <taxon>Sabellida</taxon>
        <taxon>Siboglinidae</taxon>
        <taxon>Ridgeia</taxon>
    </lineage>
</organism>
<dbReference type="InterPro" id="IPR011011">
    <property type="entry name" value="Znf_FYVE_PHD"/>
</dbReference>
<name>A0AAD9JPY0_RIDPI</name>
<dbReference type="Gene3D" id="3.30.40.10">
    <property type="entry name" value="Zinc/RING finger domain, C3HC4 (zinc finger)"/>
    <property type="match status" value="1"/>
</dbReference>
<sequence length="599" mass="68622">MFQGFLFVLLLILASNRFFSQSFDATETNSINGIFAFSRRSFNSAHLTWPSPKSNKTLTILALFLSGDIQTNPGPRHQPVYPCGFCELAVSWSPNEEAVCCDECSIWYHRSCLEMCTKDYSLLQRSNVQWLCCRCQTLNISSFTFRNFEISPSFYEPIANENITLESLSPTFNPLFTSSPKSTDQHMSENPTRRSNNSSRSSNKAKFTSSRTSSSAFDLPQKKNLRVMTVNCRSVINKKADLEASINYIKPDVICGSESWLNNNIKSSELFPENYTAYRKDRNTAGGGVFLLVRKDIVSSNQPDLDSDCEILWAKIQLQNKKNMLIGSFYMPHRCNNTIQELNKSLTTITRSSKQKQIILCGDFNCPDISWEIGNVNTCSPDRSTQQSLIDVTESAQLTQVHNSSTRESKLLDLVFTTNPTIVTHSVSVPGISDHDIIVTDFDVKIQYQNKQRRQIYQFARADWESLNDDFNTLSNKINTQYNTGACTESLWSTFKNTLTESIDKHIPSKLSSSRCNLPWLNGKLHRLLKRKRRIYKKAKETNNWTNYKFIQKTCRRSMRKAEWEYINNTITQGLQTNNSKPFWKYIKSRKQDNIGVAP</sequence>
<evidence type="ECO:0000259" key="7">
    <source>
        <dbReference type="PROSITE" id="PS50016"/>
    </source>
</evidence>
<dbReference type="PROSITE" id="PS50016">
    <property type="entry name" value="ZF_PHD_2"/>
    <property type="match status" value="1"/>
</dbReference>
<evidence type="ECO:0000313" key="9">
    <source>
        <dbReference type="Proteomes" id="UP001209878"/>
    </source>
</evidence>
<keyword evidence="1" id="KW-0479">Metal-binding</keyword>